<comment type="caution">
    <text evidence="1">The sequence shown here is derived from an EMBL/GenBank/DDBJ whole genome shotgun (WGS) entry which is preliminary data.</text>
</comment>
<sequence>MPVRPVGVLLPVAHFDVVSGAETGIPLSTWAVVLREVRSVWVWLRVGRISAGHRSTRHHHRSTPQHGSAKAGNPHLHFDPFTVLQPFGCFIPAAIGGVTLESRHRYGDNEATNRPAVWVAWVGVSWPPLTTHAFCSDRLRCPCRAAVRLGFHRDRSRTSRLRLAALPGEFACRRSPRLAAAHQLHRCWSSLFVRGRGSRALRSAAHRPARDPSAHRRSGHRVDRFGSIRHRLCWGPSERES</sequence>
<name>A0A2S8BS79_9MYCO</name>
<reference evidence="1 2" key="1">
    <citation type="journal article" date="2017" name="Int. J. Syst. Evol. Microbiol.">
        <title>Mycobacterium talmoniae sp. nov., a slowly growing mycobacterium isolated from human respiratory samples.</title>
        <authorList>
            <person name="Davidson R.M."/>
            <person name="DeGroote M.A."/>
            <person name="Marola J.L."/>
            <person name="Buss S."/>
            <person name="Jones V."/>
            <person name="McNeil M.R."/>
            <person name="Freifeld A.G."/>
            <person name="Elaine Epperson L."/>
            <person name="Hasan N.A."/>
            <person name="Jackson M."/>
            <person name="Iwen P.C."/>
            <person name="Salfinger M."/>
            <person name="Strong M."/>
        </authorList>
    </citation>
    <scope>NUCLEOTIDE SEQUENCE [LARGE SCALE GENOMIC DNA]</scope>
    <source>
        <strain evidence="1 2">ATCC BAA-2683</strain>
    </source>
</reference>
<proteinExistence type="predicted"/>
<evidence type="ECO:0000313" key="2">
    <source>
        <dbReference type="Proteomes" id="UP000238296"/>
    </source>
</evidence>
<organism evidence="1 2">
    <name type="scientific">Mycobacterium talmoniae</name>
    <dbReference type="NCBI Taxonomy" id="1858794"/>
    <lineage>
        <taxon>Bacteria</taxon>
        <taxon>Bacillati</taxon>
        <taxon>Actinomycetota</taxon>
        <taxon>Actinomycetes</taxon>
        <taxon>Mycobacteriales</taxon>
        <taxon>Mycobacteriaceae</taxon>
        <taxon>Mycobacterium</taxon>
    </lineage>
</organism>
<gene>
    <name evidence="1" type="ORF">C1Y40_00254</name>
</gene>
<dbReference type="AlphaFoldDB" id="A0A2S8BS79"/>
<dbReference type="Proteomes" id="UP000238296">
    <property type="component" value="Unassembled WGS sequence"/>
</dbReference>
<accession>A0A2S8BS79</accession>
<protein>
    <submittedName>
        <fullName evidence="1">Uncharacterized protein</fullName>
    </submittedName>
</protein>
<evidence type="ECO:0000313" key="1">
    <source>
        <dbReference type="EMBL" id="PQM49538.1"/>
    </source>
</evidence>
<dbReference type="EMBL" id="PPEA01000041">
    <property type="protein sequence ID" value="PQM49538.1"/>
    <property type="molecule type" value="Genomic_DNA"/>
</dbReference>